<reference evidence="2" key="1">
    <citation type="submission" date="2021-01" db="EMBL/GenBank/DDBJ databases">
        <title>Whole genome shotgun sequence of Actinoplanes ferrugineus NBRC 15555.</title>
        <authorList>
            <person name="Komaki H."/>
            <person name="Tamura T."/>
        </authorList>
    </citation>
    <scope>NUCLEOTIDE SEQUENCE</scope>
    <source>
        <strain evidence="2">NBRC 15555</strain>
    </source>
</reference>
<dbReference type="Proteomes" id="UP000598174">
    <property type="component" value="Unassembled WGS sequence"/>
</dbReference>
<organism evidence="2 3">
    <name type="scientific">Paractinoplanes ferrugineus</name>
    <dbReference type="NCBI Taxonomy" id="113564"/>
    <lineage>
        <taxon>Bacteria</taxon>
        <taxon>Bacillati</taxon>
        <taxon>Actinomycetota</taxon>
        <taxon>Actinomycetes</taxon>
        <taxon>Micromonosporales</taxon>
        <taxon>Micromonosporaceae</taxon>
        <taxon>Paractinoplanes</taxon>
    </lineage>
</organism>
<name>A0A919J5K1_9ACTN</name>
<sequence length="73" mass="7835">MVPDISGSPPARRGLSSRARGPLLSSRLHLERGIHRWPSIQYLRQMNEVVNGARTTGGTFRPSPVAGDAEAAA</sequence>
<gene>
    <name evidence="2" type="ORF">Afe05nite_70910</name>
</gene>
<comment type="caution">
    <text evidence="2">The sequence shown here is derived from an EMBL/GenBank/DDBJ whole genome shotgun (WGS) entry which is preliminary data.</text>
</comment>
<keyword evidence="3" id="KW-1185">Reference proteome</keyword>
<dbReference type="AlphaFoldDB" id="A0A919J5K1"/>
<feature type="region of interest" description="Disordered" evidence="1">
    <location>
        <begin position="54"/>
        <end position="73"/>
    </location>
</feature>
<evidence type="ECO:0000313" key="3">
    <source>
        <dbReference type="Proteomes" id="UP000598174"/>
    </source>
</evidence>
<feature type="region of interest" description="Disordered" evidence="1">
    <location>
        <begin position="1"/>
        <end position="21"/>
    </location>
</feature>
<proteinExistence type="predicted"/>
<dbReference type="EMBL" id="BOMM01000064">
    <property type="protein sequence ID" value="GIE15251.1"/>
    <property type="molecule type" value="Genomic_DNA"/>
</dbReference>
<evidence type="ECO:0000256" key="1">
    <source>
        <dbReference type="SAM" id="MobiDB-lite"/>
    </source>
</evidence>
<evidence type="ECO:0000313" key="2">
    <source>
        <dbReference type="EMBL" id="GIE15251.1"/>
    </source>
</evidence>
<accession>A0A919J5K1</accession>
<protein>
    <submittedName>
        <fullName evidence="2">Uncharacterized protein</fullName>
    </submittedName>
</protein>